<gene>
    <name evidence="7" type="ORF">JOC27_001887</name>
</gene>
<dbReference type="Gene3D" id="1.20.1740.10">
    <property type="entry name" value="Amino acid/polyamine transporter I"/>
    <property type="match status" value="1"/>
</dbReference>
<reference evidence="7 8" key="1">
    <citation type="submission" date="2021-01" db="EMBL/GenBank/DDBJ databases">
        <title>Genomic Encyclopedia of Type Strains, Phase IV (KMG-IV): sequencing the most valuable type-strain genomes for metagenomic binning, comparative biology and taxonomic classification.</title>
        <authorList>
            <person name="Goeker M."/>
        </authorList>
    </citation>
    <scope>NUCLEOTIDE SEQUENCE [LARGE SCALE GENOMIC DNA]</scope>
    <source>
        <strain evidence="7 8">DSM 100968</strain>
    </source>
</reference>
<feature type="transmembrane region" description="Helical" evidence="6">
    <location>
        <begin position="128"/>
        <end position="148"/>
    </location>
</feature>
<feature type="transmembrane region" description="Helical" evidence="6">
    <location>
        <begin position="399"/>
        <end position="419"/>
    </location>
</feature>
<name>A0ABS2QBA4_9BACL</name>
<feature type="transmembrane region" description="Helical" evidence="6">
    <location>
        <begin position="425"/>
        <end position="446"/>
    </location>
</feature>
<sequence length="477" mass="52242">MAGNHELKSNEITAFDSVIMGIAGTAPAYTISASTGALIAAVGVMGPGSILYAAVVMFGIAFAFMYLNKWRSDAGASYAWVGRAIHPALGFMSGWALIVATCLFMVAGSLPVGTATLDLIAPSLANNVVAVTIAGAFWFLAMNTLIMLGIQITTKFQKYMTMLEVGILLIIAVAAFLKFGMHPVKAFSWSWFSPMNFNLNTFMSGSLIAIFYYWGWDVTANLTEETKDRNRAPGYGGVFGMIGIFVLFELMQIIFQMGLTTKQITTAGANLLPVIGNMIFPRPWGDIALIAVTVSTIATLETSLLQASRTLFSMGRDHVLGEKFGHLHHRFQTPWLAGIVMGIVSLLLFVISSFSSGVNVVMTDAITAIGLQICFYYGLTGFACAWYYRHDLLHNFKTFVMRGLWPVLSAMFLWTIAIYDIPLMGWQTDVIGLGTLALGLIPLLYYRFKLKSHFYSENRETSRVNPVMPAADNIVLK</sequence>
<accession>A0ABS2QBA4</accession>
<keyword evidence="4 6" id="KW-1133">Transmembrane helix</keyword>
<organism evidence="7 8">
    <name type="scientific">Sporolactobacillus spathodeae</name>
    <dbReference type="NCBI Taxonomy" id="1465502"/>
    <lineage>
        <taxon>Bacteria</taxon>
        <taxon>Bacillati</taxon>
        <taxon>Bacillota</taxon>
        <taxon>Bacilli</taxon>
        <taxon>Bacillales</taxon>
        <taxon>Sporolactobacillaceae</taxon>
        <taxon>Sporolactobacillus</taxon>
    </lineage>
</organism>
<comment type="subcellular location">
    <subcellularLocation>
        <location evidence="1">Cell membrane</location>
        <topology evidence="1">Multi-pass membrane protein</topology>
    </subcellularLocation>
</comment>
<keyword evidence="5 6" id="KW-0472">Membrane</keyword>
<dbReference type="PANTHER" id="PTHR42770">
    <property type="entry name" value="AMINO ACID TRANSPORTER-RELATED"/>
    <property type="match status" value="1"/>
</dbReference>
<evidence type="ECO:0000256" key="3">
    <source>
        <dbReference type="ARBA" id="ARBA00022692"/>
    </source>
</evidence>
<feature type="transmembrane region" description="Helical" evidence="6">
    <location>
        <begin position="88"/>
        <end position="108"/>
    </location>
</feature>
<evidence type="ECO:0000256" key="6">
    <source>
        <dbReference type="SAM" id="Phobius"/>
    </source>
</evidence>
<proteinExistence type="predicted"/>
<feature type="transmembrane region" description="Helical" evidence="6">
    <location>
        <begin position="37"/>
        <end position="67"/>
    </location>
</feature>
<feature type="transmembrane region" description="Helical" evidence="6">
    <location>
        <begin position="235"/>
        <end position="255"/>
    </location>
</feature>
<evidence type="ECO:0000256" key="4">
    <source>
        <dbReference type="ARBA" id="ARBA00022989"/>
    </source>
</evidence>
<evidence type="ECO:0000256" key="2">
    <source>
        <dbReference type="ARBA" id="ARBA00022475"/>
    </source>
</evidence>
<comment type="caution">
    <text evidence="7">The sequence shown here is derived from an EMBL/GenBank/DDBJ whole genome shotgun (WGS) entry which is preliminary data.</text>
</comment>
<dbReference type="InterPro" id="IPR002293">
    <property type="entry name" value="AA/rel_permease1"/>
</dbReference>
<keyword evidence="2" id="KW-1003">Cell membrane</keyword>
<dbReference type="Proteomes" id="UP000823201">
    <property type="component" value="Unassembled WGS sequence"/>
</dbReference>
<evidence type="ECO:0000256" key="1">
    <source>
        <dbReference type="ARBA" id="ARBA00004651"/>
    </source>
</evidence>
<feature type="transmembrane region" description="Helical" evidence="6">
    <location>
        <begin position="366"/>
        <end position="387"/>
    </location>
</feature>
<feature type="transmembrane region" description="Helical" evidence="6">
    <location>
        <begin position="333"/>
        <end position="354"/>
    </location>
</feature>
<protein>
    <submittedName>
        <fullName evidence="7">Amino acid transporter</fullName>
    </submittedName>
</protein>
<feature type="transmembrane region" description="Helical" evidence="6">
    <location>
        <begin position="197"/>
        <end position="214"/>
    </location>
</feature>
<keyword evidence="3 6" id="KW-0812">Transmembrane</keyword>
<evidence type="ECO:0000313" key="7">
    <source>
        <dbReference type="EMBL" id="MBM7658434.1"/>
    </source>
</evidence>
<dbReference type="Pfam" id="PF13520">
    <property type="entry name" value="AA_permease_2"/>
    <property type="match status" value="1"/>
</dbReference>
<evidence type="ECO:0000313" key="8">
    <source>
        <dbReference type="Proteomes" id="UP000823201"/>
    </source>
</evidence>
<dbReference type="InterPro" id="IPR050367">
    <property type="entry name" value="APC_superfamily"/>
</dbReference>
<dbReference type="PIRSF" id="PIRSF006060">
    <property type="entry name" value="AA_transporter"/>
    <property type="match status" value="1"/>
</dbReference>
<feature type="transmembrane region" description="Helical" evidence="6">
    <location>
        <begin position="287"/>
        <end position="312"/>
    </location>
</feature>
<dbReference type="PANTHER" id="PTHR42770:SF7">
    <property type="entry name" value="MEMBRANE PROTEIN"/>
    <property type="match status" value="1"/>
</dbReference>
<keyword evidence="8" id="KW-1185">Reference proteome</keyword>
<dbReference type="RefSeq" id="WP_205006998.1">
    <property type="nucleotide sequence ID" value="NZ_CBCRXA010000008.1"/>
</dbReference>
<feature type="transmembrane region" description="Helical" evidence="6">
    <location>
        <begin position="160"/>
        <end position="177"/>
    </location>
</feature>
<dbReference type="EMBL" id="JAFBEV010000017">
    <property type="protein sequence ID" value="MBM7658434.1"/>
    <property type="molecule type" value="Genomic_DNA"/>
</dbReference>
<evidence type="ECO:0000256" key="5">
    <source>
        <dbReference type="ARBA" id="ARBA00023136"/>
    </source>
</evidence>